<dbReference type="RefSeq" id="WP_074833848.1">
    <property type="nucleotide sequence ID" value="NZ_FOAT01000009.1"/>
</dbReference>
<dbReference type="PANTHER" id="PTHR22298">
    <property type="entry name" value="ENDO-1,4-BETA-GLUCANASE"/>
    <property type="match status" value="1"/>
</dbReference>
<dbReference type="Gene3D" id="2.60.40.710">
    <property type="entry name" value="Endoglucanase-like"/>
    <property type="match status" value="1"/>
</dbReference>
<evidence type="ECO:0000313" key="8">
    <source>
        <dbReference type="EMBL" id="SEL01202.1"/>
    </source>
</evidence>
<dbReference type="Proteomes" id="UP000186015">
    <property type="component" value="Unassembled WGS sequence"/>
</dbReference>
<feature type="domain" description="Fibronectin type-III" evidence="6">
    <location>
        <begin position="811"/>
        <end position="900"/>
    </location>
</feature>
<evidence type="ECO:0000256" key="4">
    <source>
        <dbReference type="ARBA" id="ARBA00023326"/>
    </source>
</evidence>
<dbReference type="PROSITE" id="PS51172">
    <property type="entry name" value="CBM3"/>
    <property type="match status" value="1"/>
</dbReference>
<dbReference type="GO" id="GO:0000272">
    <property type="term" value="P:polysaccharide catabolic process"/>
    <property type="evidence" value="ECO:0007669"/>
    <property type="project" value="UniProtKB-KW"/>
</dbReference>
<dbReference type="InterPro" id="IPR008965">
    <property type="entry name" value="CBM2/CBM3_carb-bd_dom_sf"/>
</dbReference>
<dbReference type="InterPro" id="IPR008928">
    <property type="entry name" value="6-hairpin_glycosidase_sf"/>
</dbReference>
<evidence type="ECO:0000256" key="2">
    <source>
        <dbReference type="ARBA" id="ARBA00023277"/>
    </source>
</evidence>
<dbReference type="InterPro" id="IPR001956">
    <property type="entry name" value="CBM3"/>
</dbReference>
<keyword evidence="2" id="KW-0119">Carbohydrate metabolism</keyword>
<dbReference type="Pfam" id="PF00942">
    <property type="entry name" value="CBM_3"/>
    <property type="match status" value="1"/>
</dbReference>
<keyword evidence="4" id="KW-0624">Polysaccharide degradation</keyword>
<dbReference type="GO" id="GO:0030248">
    <property type="term" value="F:cellulose binding"/>
    <property type="evidence" value="ECO:0007669"/>
    <property type="project" value="InterPro"/>
</dbReference>
<dbReference type="EMBL" id="FOAT01000009">
    <property type="protein sequence ID" value="SEL01202.1"/>
    <property type="molecule type" value="Genomic_DNA"/>
</dbReference>
<dbReference type="Gene3D" id="1.50.10.10">
    <property type="match status" value="1"/>
</dbReference>
<dbReference type="GO" id="GO:0004553">
    <property type="term" value="F:hydrolase activity, hydrolyzing O-glycosyl compounds"/>
    <property type="evidence" value="ECO:0007669"/>
    <property type="project" value="InterPro"/>
</dbReference>
<dbReference type="InterPro" id="IPR012341">
    <property type="entry name" value="6hp_glycosidase-like_sf"/>
</dbReference>
<keyword evidence="5" id="KW-0732">Signal</keyword>
<feature type="domain" description="Fibronectin type-III" evidence="6">
    <location>
        <begin position="719"/>
        <end position="805"/>
    </location>
</feature>
<evidence type="ECO:0000259" key="7">
    <source>
        <dbReference type="PROSITE" id="PS51172"/>
    </source>
</evidence>
<keyword evidence="1" id="KW-0378">Hydrolase</keyword>
<feature type="chain" id="PRO_5038944756" evidence="5">
    <location>
        <begin position="17"/>
        <end position="900"/>
    </location>
</feature>
<dbReference type="Pfam" id="PF00041">
    <property type="entry name" value="fn3"/>
    <property type="match status" value="1"/>
</dbReference>
<dbReference type="SMART" id="SM00060">
    <property type="entry name" value="FN3"/>
    <property type="match status" value="2"/>
</dbReference>
<accession>A0A1H7LQE2</accession>
<dbReference type="PROSITE" id="PS50853">
    <property type="entry name" value="FN3"/>
    <property type="match status" value="2"/>
</dbReference>
<dbReference type="SMART" id="SM01067">
    <property type="entry name" value="CBM_3"/>
    <property type="match status" value="1"/>
</dbReference>
<name>A0A1H7LQE2_RUMAL</name>
<dbReference type="InterPro" id="IPR001701">
    <property type="entry name" value="Glyco_hydro_9"/>
</dbReference>
<dbReference type="SUPFAM" id="SSF48208">
    <property type="entry name" value="Six-hairpin glycosidases"/>
    <property type="match status" value="1"/>
</dbReference>
<dbReference type="InterPro" id="IPR036116">
    <property type="entry name" value="FN3_sf"/>
</dbReference>
<evidence type="ECO:0000259" key="6">
    <source>
        <dbReference type="PROSITE" id="PS50853"/>
    </source>
</evidence>
<dbReference type="Gene3D" id="2.60.40.10">
    <property type="entry name" value="Immunoglobulins"/>
    <property type="match status" value="2"/>
</dbReference>
<evidence type="ECO:0000256" key="3">
    <source>
        <dbReference type="ARBA" id="ARBA00023295"/>
    </source>
</evidence>
<feature type="domain" description="CBM3" evidence="7">
    <location>
        <begin position="513"/>
        <end position="693"/>
    </location>
</feature>
<feature type="signal peptide" evidence="5">
    <location>
        <begin position="1"/>
        <end position="16"/>
    </location>
</feature>
<dbReference type="InterPro" id="IPR003961">
    <property type="entry name" value="FN3_dom"/>
</dbReference>
<proteinExistence type="predicted"/>
<evidence type="ECO:0000256" key="5">
    <source>
        <dbReference type="SAM" id="SignalP"/>
    </source>
</evidence>
<dbReference type="AlphaFoldDB" id="A0A1H7LQE2"/>
<protein>
    <submittedName>
        <fullName evidence="8">Fibronectin type III domain-containing protein</fullName>
    </submittedName>
</protein>
<sequence length="900" mass="99531">MIFKKITAAVSALVMAAGMVSVLPQDNSPVLTANAASAYNYAEALQKSMFFYEVQQSGVLPEWNTVQWKDDCMVDEDGNETDYVKGGWFDAGDHFKFCLTNAYSASMLAWGYLEYKDAVDNAGMGELYRNNLKWGLDYVMACDKGNGKMVGTIGDFTGGSTDHNIWCSSEVYLRKHHLNNGDWERPYDVIENSSVAGLSAAALAQGYLVFKDSDPTTAAQYLKHAKDLFAGADKIRDCSDIGGMTGMYKTESWVDDCMFAALWLYKATGDKTYLNKVEKEYIPIFPLEEQDTARKFTWGLCWDDTSQGAAFLYAQITGNKEWTAHVKRHLTYWMGEDSKSFFGKITPKGLSWLFQWGSLRHATTTAFLAKLGSDTLFKGTDVESKFSKWGDLQMNYCFGDNEMGYSYVLGMGDKSPSAIHHRNASGVHDDHWNELGQESGGNEGWQTEYAHTLYGALIGGPDSSGKYGDYKVADFQYTEVAIDYNAGYTACLCAMIDDYGGKPLANFPEKETPKWDEWEVAAVLNGKGNSYSEIKAWAMNHTAWPARVAKDIEYRYFFDASEIFDAGLTIDDIKVLSNSQQYKEGEQGYATVSGPYVYEGDKTGNTLYAKIKFEDGRAIQPTGQSEHRDEVQFRISIPDAINGKSTAGAWDPTNDWSYKGGLATASDIKSDAALNKNIPMYVNGVQVWGTEPNGKTASGSEYVFKRNGGNNGEIGVNAPAPNVKCDSTTTTTAKLSWNTVQEATKYGIYSYSNGKWTLIDETSATSYTIKGLKPGTSYSYAVASNRGGKYSNNNTTKITVTTQKESSQIDYPTNVKVNYNTQYHQVQLVWDKVAGADKYGIAVYLAGKWRVQTSNVTTNSYVTPKNLTPGMTYKVAVAARVNGKWNTADPIKNAVTVTIK</sequence>
<keyword evidence="3" id="KW-0326">Glycosidase</keyword>
<reference evidence="8 9" key="1">
    <citation type="submission" date="2016-10" db="EMBL/GenBank/DDBJ databases">
        <authorList>
            <person name="de Groot N.N."/>
        </authorList>
    </citation>
    <scope>NUCLEOTIDE SEQUENCE [LARGE SCALE GENOMIC DNA]</scope>
    <source>
        <strain evidence="8 9">KH2T6</strain>
    </source>
</reference>
<dbReference type="Pfam" id="PF00759">
    <property type="entry name" value="Glyco_hydro_9"/>
    <property type="match status" value="1"/>
</dbReference>
<evidence type="ECO:0000313" key="9">
    <source>
        <dbReference type="Proteomes" id="UP000186015"/>
    </source>
</evidence>
<evidence type="ECO:0000256" key="1">
    <source>
        <dbReference type="ARBA" id="ARBA00022801"/>
    </source>
</evidence>
<dbReference type="SUPFAM" id="SSF49384">
    <property type="entry name" value="Carbohydrate-binding domain"/>
    <property type="match status" value="1"/>
</dbReference>
<dbReference type="CDD" id="cd00063">
    <property type="entry name" value="FN3"/>
    <property type="match status" value="2"/>
</dbReference>
<dbReference type="InterPro" id="IPR013783">
    <property type="entry name" value="Ig-like_fold"/>
</dbReference>
<dbReference type="OrthoDB" id="2078139at2"/>
<organism evidence="8 9">
    <name type="scientific">Ruminococcus albus</name>
    <dbReference type="NCBI Taxonomy" id="1264"/>
    <lineage>
        <taxon>Bacteria</taxon>
        <taxon>Bacillati</taxon>
        <taxon>Bacillota</taxon>
        <taxon>Clostridia</taxon>
        <taxon>Eubacteriales</taxon>
        <taxon>Oscillospiraceae</taxon>
        <taxon>Ruminococcus</taxon>
    </lineage>
</organism>
<dbReference type="SUPFAM" id="SSF49265">
    <property type="entry name" value="Fibronectin type III"/>
    <property type="match status" value="1"/>
</dbReference>
<gene>
    <name evidence="8" type="ORF">SAMN05216469_109117</name>
</gene>
<dbReference type="InterPro" id="IPR036966">
    <property type="entry name" value="CBM3_sf"/>
</dbReference>